<dbReference type="RefSeq" id="WP_070793306.1">
    <property type="nucleotide sequence ID" value="NZ_MKIR01000026.1"/>
</dbReference>
<comment type="caution">
    <text evidence="2">The sequence shown here is derived from an EMBL/GenBank/DDBJ whole genome shotgun (WGS) entry which is preliminary data.</text>
</comment>
<feature type="domain" description="DUF6440" evidence="1">
    <location>
        <begin position="15"/>
        <end position="61"/>
    </location>
</feature>
<keyword evidence="3" id="KW-1185">Reference proteome</keyword>
<dbReference type="Pfam" id="PF20037">
    <property type="entry name" value="DUF6440"/>
    <property type="match status" value="1"/>
</dbReference>
<dbReference type="OrthoDB" id="9135364at2"/>
<evidence type="ECO:0000313" key="3">
    <source>
        <dbReference type="Proteomes" id="UP000178622"/>
    </source>
</evidence>
<dbReference type="InterPro" id="IPR045515">
    <property type="entry name" value="DUF6440"/>
</dbReference>
<name>A0A1E8GJ75_9LACT</name>
<reference evidence="3" key="1">
    <citation type="submission" date="2016-09" db="EMBL/GenBank/DDBJ databases">
        <title>Draft genome sequence of a novel species of the family Streptococcaceae isolated from flowers.</title>
        <authorList>
            <person name="Chuah L.-O."/>
            <person name="Yap K.-P."/>
            <person name="Thong K.L."/>
            <person name="Liong M.T."/>
            <person name="Ahmad R."/>
            <person name="Rusul G."/>
        </authorList>
    </citation>
    <scope>NUCLEOTIDE SEQUENCE [LARGE SCALE GENOMIC DNA]</scope>
    <source>
        <strain evidence="3">DF1</strain>
    </source>
</reference>
<dbReference type="AlphaFoldDB" id="A0A1E8GJ75"/>
<organism evidence="2 3">
    <name type="scientific">Floricoccus tropicus</name>
    <dbReference type="NCBI Taxonomy" id="1859473"/>
    <lineage>
        <taxon>Bacteria</taxon>
        <taxon>Bacillati</taxon>
        <taxon>Bacillota</taxon>
        <taxon>Bacilli</taxon>
        <taxon>Lactobacillales</taxon>
        <taxon>Streptococcaceae</taxon>
        <taxon>Floricoccus</taxon>
    </lineage>
</organism>
<proteinExistence type="predicted"/>
<dbReference type="EMBL" id="MKIR01000026">
    <property type="protein sequence ID" value="OFI48299.1"/>
    <property type="molecule type" value="Genomic_DNA"/>
</dbReference>
<sequence length="76" mass="8437">MKKTQKQLSREVKDRFEVTISGGLLQNISIVTDRSTGVQYLAVPNSGLSVIVDKDGKPLLTEIVEEPKSEKDMSIF</sequence>
<evidence type="ECO:0000313" key="2">
    <source>
        <dbReference type="EMBL" id="OFI48299.1"/>
    </source>
</evidence>
<dbReference type="Proteomes" id="UP000178622">
    <property type="component" value="Unassembled WGS sequence"/>
</dbReference>
<dbReference type="STRING" id="1859473.BG261_08430"/>
<protein>
    <recommendedName>
        <fullName evidence="1">DUF6440 domain-containing protein</fullName>
    </recommendedName>
</protein>
<gene>
    <name evidence="2" type="ORF">BG261_08430</name>
</gene>
<evidence type="ECO:0000259" key="1">
    <source>
        <dbReference type="Pfam" id="PF20037"/>
    </source>
</evidence>
<accession>A0A1E8GJ75</accession>